<dbReference type="PANTHER" id="PTHR46910">
    <property type="entry name" value="TRANSCRIPTION FACTOR PDR1"/>
    <property type="match status" value="1"/>
</dbReference>
<evidence type="ECO:0000313" key="9">
    <source>
        <dbReference type="Proteomes" id="UP000761534"/>
    </source>
</evidence>
<comment type="subcellular location">
    <subcellularLocation>
        <location evidence="1">Nucleus</location>
    </subcellularLocation>
</comment>
<dbReference type="InterPro" id="IPR007219">
    <property type="entry name" value="XnlR_reg_dom"/>
</dbReference>
<feature type="region of interest" description="Disordered" evidence="6">
    <location>
        <begin position="105"/>
        <end position="139"/>
    </location>
</feature>
<dbReference type="GO" id="GO:0006351">
    <property type="term" value="P:DNA-templated transcription"/>
    <property type="evidence" value="ECO:0007669"/>
    <property type="project" value="InterPro"/>
</dbReference>
<evidence type="ECO:0000259" key="7">
    <source>
        <dbReference type="SMART" id="SM00906"/>
    </source>
</evidence>
<comment type="caution">
    <text evidence="8">The sequence shown here is derived from an EMBL/GenBank/DDBJ whole genome shotgun (WGS) entry which is preliminary data.</text>
</comment>
<dbReference type="EMBL" id="SWFS01000189">
    <property type="protein sequence ID" value="KAA8914936.1"/>
    <property type="molecule type" value="Genomic_DNA"/>
</dbReference>
<evidence type="ECO:0000256" key="5">
    <source>
        <dbReference type="PIRSR" id="PIRSR613078-2"/>
    </source>
</evidence>
<dbReference type="VEuPathDB" id="FungiDB:TRICI_002772"/>
<gene>
    <name evidence="8" type="ORF">TRICI_002772</name>
</gene>
<dbReference type="InterPro" id="IPR029033">
    <property type="entry name" value="His_PPase_superfam"/>
</dbReference>
<organism evidence="8 9">
    <name type="scientific">Trichomonascus ciferrii</name>
    <dbReference type="NCBI Taxonomy" id="44093"/>
    <lineage>
        <taxon>Eukaryota</taxon>
        <taxon>Fungi</taxon>
        <taxon>Dikarya</taxon>
        <taxon>Ascomycota</taxon>
        <taxon>Saccharomycotina</taxon>
        <taxon>Dipodascomycetes</taxon>
        <taxon>Dipodascales</taxon>
        <taxon>Trichomonascaceae</taxon>
        <taxon>Trichomonascus</taxon>
        <taxon>Trichomonascus ciferrii complex</taxon>
    </lineage>
</organism>
<proteinExistence type="predicted"/>
<keyword evidence="3" id="KW-0238">DNA-binding</keyword>
<dbReference type="CDD" id="cd12148">
    <property type="entry name" value="fungal_TF_MHR"/>
    <property type="match status" value="1"/>
</dbReference>
<dbReference type="SMART" id="SM00906">
    <property type="entry name" value="Fungal_trans"/>
    <property type="match status" value="1"/>
</dbReference>
<dbReference type="Gene3D" id="3.40.50.1240">
    <property type="entry name" value="Phosphoglycerate mutase-like"/>
    <property type="match status" value="1"/>
</dbReference>
<keyword evidence="4" id="KW-0539">Nucleus</keyword>
<keyword evidence="9" id="KW-1185">Reference proteome</keyword>
<protein>
    <recommendedName>
        <fullName evidence="7">Xylanolytic transcriptional activator regulatory domain-containing protein</fullName>
    </recommendedName>
</protein>
<accession>A0A642V5J5</accession>
<dbReference type="SUPFAM" id="SSF53254">
    <property type="entry name" value="Phosphoglycerate mutase-like"/>
    <property type="match status" value="1"/>
</dbReference>
<dbReference type="Pfam" id="PF04082">
    <property type="entry name" value="Fungal_trans"/>
    <property type="match status" value="1"/>
</dbReference>
<dbReference type="Pfam" id="PF00300">
    <property type="entry name" value="His_Phos_1"/>
    <property type="match status" value="1"/>
</dbReference>
<feature type="binding site" evidence="5">
    <location>
        <position position="603"/>
    </location>
    <ligand>
        <name>substrate</name>
    </ligand>
</feature>
<keyword evidence="2" id="KW-0479">Metal-binding</keyword>
<reference evidence="8" key="1">
    <citation type="journal article" date="2019" name="G3 (Bethesda)">
        <title>Genome Assemblies of Two Rare Opportunistic Yeast Pathogens: Diutina rugosa (syn. Candida rugosa) and Trichomonascus ciferrii (syn. Candida ciferrii).</title>
        <authorList>
            <person name="Mixao V."/>
            <person name="Saus E."/>
            <person name="Hansen A.P."/>
            <person name="Lass-Florl C."/>
            <person name="Gabaldon T."/>
        </authorList>
    </citation>
    <scope>NUCLEOTIDE SEQUENCE</scope>
    <source>
        <strain evidence="8">CBS 4856</strain>
    </source>
</reference>
<dbReference type="CDD" id="cd07067">
    <property type="entry name" value="HP_PGM_like"/>
    <property type="match status" value="1"/>
</dbReference>
<dbReference type="InterPro" id="IPR036864">
    <property type="entry name" value="Zn2-C6_fun-type_DNA-bd_sf"/>
</dbReference>
<dbReference type="GO" id="GO:0000981">
    <property type="term" value="F:DNA-binding transcription factor activity, RNA polymerase II-specific"/>
    <property type="evidence" value="ECO:0007669"/>
    <property type="project" value="InterPro"/>
</dbReference>
<evidence type="ECO:0000256" key="1">
    <source>
        <dbReference type="ARBA" id="ARBA00004123"/>
    </source>
</evidence>
<evidence type="ECO:0000256" key="3">
    <source>
        <dbReference type="ARBA" id="ARBA00023125"/>
    </source>
</evidence>
<evidence type="ECO:0000256" key="6">
    <source>
        <dbReference type="SAM" id="MobiDB-lite"/>
    </source>
</evidence>
<dbReference type="CDD" id="cd00067">
    <property type="entry name" value="GAL4"/>
    <property type="match status" value="1"/>
</dbReference>
<evidence type="ECO:0000256" key="2">
    <source>
        <dbReference type="ARBA" id="ARBA00022723"/>
    </source>
</evidence>
<evidence type="ECO:0000256" key="4">
    <source>
        <dbReference type="ARBA" id="ARBA00023242"/>
    </source>
</evidence>
<dbReference type="InterPro" id="IPR001138">
    <property type="entry name" value="Zn2Cys6_DnaBD"/>
</dbReference>
<dbReference type="GO" id="GO:0003677">
    <property type="term" value="F:DNA binding"/>
    <property type="evidence" value="ECO:0007669"/>
    <property type="project" value="UniProtKB-KW"/>
</dbReference>
<dbReference type="PANTHER" id="PTHR46910:SF3">
    <property type="entry name" value="HALOTOLERANCE PROTEIN 9-RELATED"/>
    <property type="match status" value="1"/>
</dbReference>
<dbReference type="GO" id="GO:0005634">
    <property type="term" value="C:nucleus"/>
    <property type="evidence" value="ECO:0007669"/>
    <property type="project" value="UniProtKB-SubCell"/>
</dbReference>
<sequence>MNGKCDGNLPCYSCASNELNCTYSAPKKRGIPPGYLEKLEKTNERLFRALSLLVNNVQGGDAAIKDVANQLNQLDSNSDEGRLLYDDSRWLLELLNIEDCVPSVRKRGRDEHSKDKDPSKEREGSSQTPVPESVEFRSLGPSSGFDDTFIANFERLQLTHSTFDVERWKNVIAPYSPKQMLDNFFIHIHPAFPMVNKNGMLAFSSAEAQKKTCRSCLYWTLVFIGFLYGLPGKYGDTKHSAQTVHDISISTLDCQHTVEGVQALLLQSLYFLGRGYWSNSWIALGNALHMAKGLDMNDKNVSGLSVIHRRTWKCCCLIDTIIAGRLGRLPQISYVEYFDDDEPLLSDEEMELWPRPGNINGPCPARTVTLFNAQCTLNRTANKFLTVTNRKDYPGYLSEQEKTVFLQTCVNELHNWFVTLPPEVSFQHLFNPDFVSPSILPHFAHLVLGYLTVVSVLIVAGATEVSPLLPSASGMINMCLNVVRNIHPYRKPLPDFEYFMTLCLTASMKLYIQTNRASSIADYEEFRSVVEYLKEFSSMWGMSSVSYQYFVNLMRKDNANEGFINSAIQDFFNKGCREAALLGQKLKADEIKVDGVWSSDLTRCKETTSIVMQYAGLQGIESVYLSELRERSMGKLEGLKVSEAKALCEREGKGFHNYGEPRTAAAERLNMAFDGIVDKSLELNHDTVMIVSHGGVISKFVKHVVDNGFQFSSSIKDSDIKVPHNTSVTTILVDKADKSGLITGFGDASHLGDNIKEVDQHEK</sequence>
<evidence type="ECO:0000313" key="8">
    <source>
        <dbReference type="EMBL" id="KAA8914936.1"/>
    </source>
</evidence>
<dbReference type="InterPro" id="IPR013078">
    <property type="entry name" value="His_Pase_superF_clade-1"/>
</dbReference>
<dbReference type="GO" id="GO:0008270">
    <property type="term" value="F:zinc ion binding"/>
    <property type="evidence" value="ECO:0007669"/>
    <property type="project" value="InterPro"/>
</dbReference>
<name>A0A642V5J5_9ASCO</name>
<dbReference type="Pfam" id="PF00172">
    <property type="entry name" value="Zn_clus"/>
    <property type="match status" value="1"/>
</dbReference>
<dbReference type="OrthoDB" id="354304at2759"/>
<dbReference type="Gene3D" id="4.10.240.10">
    <property type="entry name" value="Zn(2)-C6 fungal-type DNA-binding domain"/>
    <property type="match status" value="1"/>
</dbReference>
<dbReference type="InterPro" id="IPR050987">
    <property type="entry name" value="AtrR-like"/>
</dbReference>
<dbReference type="Proteomes" id="UP000761534">
    <property type="component" value="Unassembled WGS sequence"/>
</dbReference>
<feature type="compositionally biased region" description="Basic and acidic residues" evidence="6">
    <location>
        <begin position="108"/>
        <end position="124"/>
    </location>
</feature>
<feature type="domain" description="Xylanolytic transcriptional activator regulatory" evidence="7">
    <location>
        <begin position="280"/>
        <end position="349"/>
    </location>
</feature>
<dbReference type="AlphaFoldDB" id="A0A642V5J5"/>